<reference evidence="2" key="1">
    <citation type="submission" date="2018-06" db="EMBL/GenBank/DDBJ databases">
        <authorList>
            <person name="Zhirakovskaya E."/>
        </authorList>
    </citation>
    <scope>NUCLEOTIDE SEQUENCE</scope>
</reference>
<evidence type="ECO:0000313" key="2">
    <source>
        <dbReference type="EMBL" id="VAX09785.1"/>
    </source>
</evidence>
<dbReference type="PANTHER" id="PTHR12151">
    <property type="entry name" value="ELECTRON TRANSPORT PROTIN SCO1/SENC FAMILY MEMBER"/>
    <property type="match status" value="1"/>
</dbReference>
<comment type="similarity">
    <text evidence="1">Belongs to the SCO1/2 family.</text>
</comment>
<dbReference type="CDD" id="cd02968">
    <property type="entry name" value="SCO"/>
    <property type="match status" value="1"/>
</dbReference>
<accession>A0A3B1BTY7</accession>
<dbReference type="FunFam" id="3.40.30.10:FF:000013">
    <property type="entry name" value="Blast:Protein SCO1 homolog, mitochondrial"/>
    <property type="match status" value="1"/>
</dbReference>
<dbReference type="Gene3D" id="3.40.30.10">
    <property type="entry name" value="Glutaredoxin"/>
    <property type="match status" value="1"/>
</dbReference>
<gene>
    <name evidence="2" type="ORF">MNBD_GAMMA25-1270</name>
</gene>
<dbReference type="Pfam" id="PF02630">
    <property type="entry name" value="SCO1-SenC"/>
    <property type="match status" value="1"/>
</dbReference>
<proteinExistence type="inferred from homology"/>
<dbReference type="PANTHER" id="PTHR12151:SF25">
    <property type="entry name" value="LINALOOL DEHYDRATASE_ISOMERASE DOMAIN-CONTAINING PROTEIN"/>
    <property type="match status" value="1"/>
</dbReference>
<organism evidence="2">
    <name type="scientific">hydrothermal vent metagenome</name>
    <dbReference type="NCBI Taxonomy" id="652676"/>
    <lineage>
        <taxon>unclassified sequences</taxon>
        <taxon>metagenomes</taxon>
        <taxon>ecological metagenomes</taxon>
    </lineage>
</organism>
<dbReference type="EMBL" id="UOFY01000042">
    <property type="protein sequence ID" value="VAX09785.1"/>
    <property type="molecule type" value="Genomic_DNA"/>
</dbReference>
<dbReference type="SUPFAM" id="SSF52833">
    <property type="entry name" value="Thioredoxin-like"/>
    <property type="match status" value="1"/>
</dbReference>
<name>A0A3B1BTY7_9ZZZZ</name>
<sequence>MDSGSKTLRLYLPILLAITCLALLMASLLNPSLINLFQPTPQTPITLTIKLLPKPVIISNLHLLDAQNHAFTLERLQDHWSLIYFGYMNCPDVCPATLSIMQQVWRQLREQKADMTQFQLVFVSVDPDRDQPQQLQEYAGYFDPSFIGISGDANEIDNFTRQTDIKYGFEDEDETGNYAVNHSTRILLLDPQARLRAFLSSPFDSKSITHDLLAIQQYYGVHS</sequence>
<dbReference type="InterPro" id="IPR003782">
    <property type="entry name" value="SCO1/SenC"/>
</dbReference>
<dbReference type="AlphaFoldDB" id="A0A3B1BTY7"/>
<evidence type="ECO:0000256" key="1">
    <source>
        <dbReference type="ARBA" id="ARBA00010996"/>
    </source>
</evidence>
<protein>
    <submittedName>
        <fullName evidence="2">Cytochrome oxidase biogenesis protein Sco1/SenC/PrrC, thiol-disulfide reductase involved in Cu(I) insertion into CoxII Cu(A) center</fullName>
    </submittedName>
</protein>
<dbReference type="InterPro" id="IPR036249">
    <property type="entry name" value="Thioredoxin-like_sf"/>
</dbReference>